<dbReference type="Proteomes" id="UP000054928">
    <property type="component" value="Unassembled WGS sequence"/>
</dbReference>
<keyword evidence="2" id="KW-1185">Reference proteome</keyword>
<dbReference type="AlphaFoldDB" id="A0A0P1B8Z0"/>
<name>A0A0P1B8Z0_PLAHL</name>
<evidence type="ECO:0000313" key="2">
    <source>
        <dbReference type="Proteomes" id="UP000054928"/>
    </source>
</evidence>
<proteinExistence type="predicted"/>
<dbReference type="RefSeq" id="XP_036263527.1">
    <property type="nucleotide sequence ID" value="XM_036407153.1"/>
</dbReference>
<sequence>MVQESNNHESGQRVEAMYLAMTATDLMIASRTSTTCCAAGTIKFLHNLRHGEPWHYLLTGSFGRVVKNAPCWKN</sequence>
<protein>
    <submittedName>
        <fullName evidence="1">Uncharacterized protein</fullName>
    </submittedName>
</protein>
<organism evidence="1 2">
    <name type="scientific">Plasmopara halstedii</name>
    <name type="common">Downy mildew of sunflower</name>
    <dbReference type="NCBI Taxonomy" id="4781"/>
    <lineage>
        <taxon>Eukaryota</taxon>
        <taxon>Sar</taxon>
        <taxon>Stramenopiles</taxon>
        <taxon>Oomycota</taxon>
        <taxon>Peronosporomycetes</taxon>
        <taxon>Peronosporales</taxon>
        <taxon>Peronosporaceae</taxon>
        <taxon>Plasmopara</taxon>
    </lineage>
</organism>
<dbReference type="EMBL" id="CCYD01000116">
    <property type="protein sequence ID" value="CEG50498.1"/>
    <property type="molecule type" value="Genomic_DNA"/>
</dbReference>
<dbReference type="GeneID" id="59052910"/>
<reference evidence="2" key="1">
    <citation type="submission" date="2014-09" db="EMBL/GenBank/DDBJ databases">
        <authorList>
            <person name="Sharma Rahul"/>
            <person name="Thines Marco"/>
        </authorList>
    </citation>
    <scope>NUCLEOTIDE SEQUENCE [LARGE SCALE GENOMIC DNA]</scope>
</reference>
<accession>A0A0P1B8Z0</accession>
<evidence type="ECO:0000313" key="1">
    <source>
        <dbReference type="EMBL" id="CEG50498.1"/>
    </source>
</evidence>